<dbReference type="EMBL" id="CM045772">
    <property type="protein sequence ID" value="KAI7985927.1"/>
    <property type="molecule type" value="Genomic_DNA"/>
</dbReference>
<name>A0ACC0FCX1_9ERIC</name>
<reference evidence="1 2" key="1">
    <citation type="journal article" date="2022" name="Plant J.">
        <title>Chromosome-level genome of Camellia lanceoleosa provides a valuable resource for understanding genome evolution and self-incompatibility.</title>
        <authorList>
            <person name="Gong W."/>
            <person name="Xiao S."/>
            <person name="Wang L."/>
            <person name="Liao Z."/>
            <person name="Chang Y."/>
            <person name="Mo W."/>
            <person name="Hu G."/>
            <person name="Li W."/>
            <person name="Zhao G."/>
            <person name="Zhu H."/>
            <person name="Hu X."/>
            <person name="Ji K."/>
            <person name="Xiang X."/>
            <person name="Song Q."/>
            <person name="Yuan D."/>
            <person name="Jin S."/>
            <person name="Zhang L."/>
        </authorList>
    </citation>
    <scope>NUCLEOTIDE SEQUENCE [LARGE SCALE GENOMIC DNA]</scope>
    <source>
        <strain evidence="1">SQ_2022a</strain>
    </source>
</reference>
<comment type="caution">
    <text evidence="1">The sequence shown here is derived from an EMBL/GenBank/DDBJ whole genome shotgun (WGS) entry which is preliminary data.</text>
</comment>
<dbReference type="Proteomes" id="UP001060215">
    <property type="component" value="Chromosome 15"/>
</dbReference>
<organism evidence="1 2">
    <name type="scientific">Camellia lanceoleosa</name>
    <dbReference type="NCBI Taxonomy" id="1840588"/>
    <lineage>
        <taxon>Eukaryota</taxon>
        <taxon>Viridiplantae</taxon>
        <taxon>Streptophyta</taxon>
        <taxon>Embryophyta</taxon>
        <taxon>Tracheophyta</taxon>
        <taxon>Spermatophyta</taxon>
        <taxon>Magnoliopsida</taxon>
        <taxon>eudicotyledons</taxon>
        <taxon>Gunneridae</taxon>
        <taxon>Pentapetalae</taxon>
        <taxon>asterids</taxon>
        <taxon>Ericales</taxon>
        <taxon>Theaceae</taxon>
        <taxon>Camellia</taxon>
    </lineage>
</organism>
<proteinExistence type="predicted"/>
<accession>A0ACC0FCX1</accession>
<gene>
    <name evidence="1" type="ORF">LOK49_LG14G00560</name>
</gene>
<evidence type="ECO:0000313" key="2">
    <source>
        <dbReference type="Proteomes" id="UP001060215"/>
    </source>
</evidence>
<protein>
    <submittedName>
        <fullName evidence="1">NAC domain-containing protein 68</fullName>
    </submittedName>
</protein>
<keyword evidence="2" id="KW-1185">Reference proteome</keyword>
<sequence>MYGYMETTIQGIITQKQVKDKSIVTQLPIGYRFSPTQEELMTYYLINKVLNTPLPSQIMMEIDAIEFYSKPPNNLVPNPTNGRDWCFLIQYDEYFYGERKQIREVGNGIGFWRSIGIEDPIYNSNGDIYAFKINFSYFSGSIPKAKKTHWTMEQFRIHFNCDTKTLKGNEWVLGRLKRGQDYSKPRSKSD</sequence>
<evidence type="ECO:0000313" key="1">
    <source>
        <dbReference type="EMBL" id="KAI7985927.1"/>
    </source>
</evidence>